<evidence type="ECO:0000313" key="2">
    <source>
        <dbReference type="EMBL" id="MFD2422429.1"/>
    </source>
</evidence>
<dbReference type="RefSeq" id="WP_378271508.1">
    <property type="nucleotide sequence ID" value="NZ_JBHUKR010000028.1"/>
</dbReference>
<sequence length="302" mass="33873">MPLTEPRDDGLPGMDALQAVCRIAEVDPTDARLLHHRSNAVYLLPRDQRVVRLAPDTAVRRRRAHTSIAVTRWLATQPDPVALPPMPGDQPVIAAGAVATFWPHRPTTPPPSLADLAIPLRRLHSFPAPPFPVPRYQPLQRLQEAFDLDQNRPQPAVTDDDRTWLLQRATELIDTFSTTDFPLGDGLVHGDAHTENLVHDHHNLLLIDWDGACLGPRELDLLTGIPNHFHEPASRRAQFLNAYGYDILTWPGWTLLRDLTELHALGAYIRLAPTKPAAAVELRHRIRSLRTNDRSAVWHAVP</sequence>
<evidence type="ECO:0000259" key="1">
    <source>
        <dbReference type="Pfam" id="PF01636"/>
    </source>
</evidence>
<dbReference type="InterPro" id="IPR002575">
    <property type="entry name" value="Aminoglycoside_PTrfase"/>
</dbReference>
<dbReference type="InterPro" id="IPR011009">
    <property type="entry name" value="Kinase-like_dom_sf"/>
</dbReference>
<dbReference type="SUPFAM" id="SSF56112">
    <property type="entry name" value="Protein kinase-like (PK-like)"/>
    <property type="match status" value="1"/>
</dbReference>
<dbReference type="Pfam" id="PF01636">
    <property type="entry name" value="APH"/>
    <property type="match status" value="1"/>
</dbReference>
<feature type="domain" description="Aminoglycoside phosphotransferase" evidence="1">
    <location>
        <begin position="36"/>
        <end position="253"/>
    </location>
</feature>
<dbReference type="Proteomes" id="UP001597417">
    <property type="component" value="Unassembled WGS sequence"/>
</dbReference>
<proteinExistence type="predicted"/>
<evidence type="ECO:0000313" key="3">
    <source>
        <dbReference type="Proteomes" id="UP001597417"/>
    </source>
</evidence>
<dbReference type="EMBL" id="JBHUKR010000028">
    <property type="protein sequence ID" value="MFD2422429.1"/>
    <property type="molecule type" value="Genomic_DNA"/>
</dbReference>
<protein>
    <submittedName>
        <fullName evidence="2">Phosphotransferase family protein</fullName>
    </submittedName>
</protein>
<keyword evidence="3" id="KW-1185">Reference proteome</keyword>
<dbReference type="Gene3D" id="1.10.510.10">
    <property type="entry name" value="Transferase(Phosphotransferase) domain 1"/>
    <property type="match status" value="1"/>
</dbReference>
<reference evidence="3" key="1">
    <citation type="journal article" date="2019" name="Int. J. Syst. Evol. Microbiol.">
        <title>The Global Catalogue of Microorganisms (GCM) 10K type strain sequencing project: providing services to taxonomists for standard genome sequencing and annotation.</title>
        <authorList>
            <consortium name="The Broad Institute Genomics Platform"/>
            <consortium name="The Broad Institute Genome Sequencing Center for Infectious Disease"/>
            <person name="Wu L."/>
            <person name="Ma J."/>
        </authorList>
    </citation>
    <scope>NUCLEOTIDE SEQUENCE [LARGE SCALE GENOMIC DNA]</scope>
    <source>
        <strain evidence="3">CGMCC 4.7645</strain>
    </source>
</reference>
<name>A0ABW5G853_9PSEU</name>
<accession>A0ABW5G853</accession>
<comment type="caution">
    <text evidence="2">The sequence shown here is derived from an EMBL/GenBank/DDBJ whole genome shotgun (WGS) entry which is preliminary data.</text>
</comment>
<organism evidence="2 3">
    <name type="scientific">Amycolatopsis pigmentata</name>
    <dbReference type="NCBI Taxonomy" id="450801"/>
    <lineage>
        <taxon>Bacteria</taxon>
        <taxon>Bacillati</taxon>
        <taxon>Actinomycetota</taxon>
        <taxon>Actinomycetes</taxon>
        <taxon>Pseudonocardiales</taxon>
        <taxon>Pseudonocardiaceae</taxon>
        <taxon>Amycolatopsis</taxon>
    </lineage>
</organism>
<gene>
    <name evidence="2" type="ORF">ACFSXZ_39510</name>
</gene>